<dbReference type="EMBL" id="VITR01000019">
    <property type="protein sequence ID" value="TWB35729.1"/>
    <property type="molecule type" value="Genomic_DNA"/>
</dbReference>
<sequence>MTAPSANRPATRLATRLAFLAAGFSMSCWAPLVPYARARLGVDDATLGLLLLCLGIGSVAAMPATAPLSGRHGTRPLILAGGLGMALALPALATVGSLAGMAVALLVFGASLGTLDVAMNVHAVEVESDSDRPLMSGFHGLFSVGGFCGSGGMTLLLAASMAPWVAANLSAALVLVMLALAAPRLLRKRPAGPQAAGQAAGGRAPLFVVPQGIVLLLGVLALITFLTEGALLDWGALLLTDHRGVPPTQAGLGYTLFSLSMTAGRLTGDRVVAALGSRRVMLWGGTAAIAGLALLLLAPQTPLGTVLAFAGFLLVGAGAANLVPVLFSATGRQQVMPSALAVAGMTAIGYAGMLGGPALIGFIARGWGLPAAFALLTTLMLLVPLSASRVGRIDAPANDSP</sequence>
<feature type="transmembrane region" description="Helical" evidence="5">
    <location>
        <begin position="76"/>
        <end position="93"/>
    </location>
</feature>
<dbReference type="PANTHER" id="PTHR23514">
    <property type="entry name" value="BYPASS OF STOP CODON PROTEIN 6"/>
    <property type="match status" value="1"/>
</dbReference>
<feature type="transmembrane region" description="Helical" evidence="5">
    <location>
        <begin position="251"/>
        <end position="268"/>
    </location>
</feature>
<feature type="transmembrane region" description="Helical" evidence="5">
    <location>
        <begin position="140"/>
        <end position="159"/>
    </location>
</feature>
<evidence type="ECO:0000256" key="3">
    <source>
        <dbReference type="ARBA" id="ARBA00022989"/>
    </source>
</evidence>
<protein>
    <submittedName>
        <fullName evidence="7">Sugar phosphate permease</fullName>
    </submittedName>
</protein>
<keyword evidence="2 5" id="KW-0812">Transmembrane</keyword>
<evidence type="ECO:0000256" key="5">
    <source>
        <dbReference type="SAM" id="Phobius"/>
    </source>
</evidence>
<dbReference type="PROSITE" id="PS50850">
    <property type="entry name" value="MFS"/>
    <property type="match status" value="1"/>
</dbReference>
<feature type="transmembrane region" description="Helical" evidence="5">
    <location>
        <begin position="304"/>
        <end position="327"/>
    </location>
</feature>
<evidence type="ECO:0000313" key="8">
    <source>
        <dbReference type="Proteomes" id="UP000315751"/>
    </source>
</evidence>
<dbReference type="InterPro" id="IPR020846">
    <property type="entry name" value="MFS_dom"/>
</dbReference>
<feature type="transmembrane region" description="Helical" evidence="5">
    <location>
        <begin position="339"/>
        <end position="363"/>
    </location>
</feature>
<dbReference type="GO" id="GO:0022857">
    <property type="term" value="F:transmembrane transporter activity"/>
    <property type="evidence" value="ECO:0007669"/>
    <property type="project" value="InterPro"/>
</dbReference>
<name>A0A560GPY3_9PROT</name>
<dbReference type="Gene3D" id="1.20.1250.20">
    <property type="entry name" value="MFS general substrate transporter like domains"/>
    <property type="match status" value="2"/>
</dbReference>
<keyword evidence="8" id="KW-1185">Reference proteome</keyword>
<feature type="transmembrane region" description="Helical" evidence="5">
    <location>
        <begin position="206"/>
        <end position="231"/>
    </location>
</feature>
<feature type="transmembrane region" description="Helical" evidence="5">
    <location>
        <begin position="280"/>
        <end position="298"/>
    </location>
</feature>
<comment type="caution">
    <text evidence="7">The sequence shown here is derived from an EMBL/GenBank/DDBJ whole genome shotgun (WGS) entry which is preliminary data.</text>
</comment>
<comment type="subcellular location">
    <subcellularLocation>
        <location evidence="1">Membrane</location>
        <topology evidence="1">Multi-pass membrane protein</topology>
    </subcellularLocation>
</comment>
<proteinExistence type="predicted"/>
<keyword evidence="4 5" id="KW-0472">Membrane</keyword>
<evidence type="ECO:0000313" key="7">
    <source>
        <dbReference type="EMBL" id="TWB35729.1"/>
    </source>
</evidence>
<feature type="transmembrane region" description="Helical" evidence="5">
    <location>
        <begin position="165"/>
        <end position="186"/>
    </location>
</feature>
<evidence type="ECO:0000256" key="4">
    <source>
        <dbReference type="ARBA" id="ARBA00023136"/>
    </source>
</evidence>
<feature type="transmembrane region" description="Helical" evidence="5">
    <location>
        <begin position="45"/>
        <end position="64"/>
    </location>
</feature>
<keyword evidence="3 5" id="KW-1133">Transmembrane helix</keyword>
<organism evidence="7 8">
    <name type="scientific">Nitrospirillum amazonense</name>
    <dbReference type="NCBI Taxonomy" id="28077"/>
    <lineage>
        <taxon>Bacteria</taxon>
        <taxon>Pseudomonadati</taxon>
        <taxon>Pseudomonadota</taxon>
        <taxon>Alphaproteobacteria</taxon>
        <taxon>Rhodospirillales</taxon>
        <taxon>Azospirillaceae</taxon>
        <taxon>Nitrospirillum</taxon>
    </lineage>
</organism>
<dbReference type="Pfam" id="PF07690">
    <property type="entry name" value="MFS_1"/>
    <property type="match status" value="1"/>
</dbReference>
<gene>
    <name evidence="7" type="ORF">FBZ90_11914</name>
</gene>
<evidence type="ECO:0000256" key="2">
    <source>
        <dbReference type="ARBA" id="ARBA00022692"/>
    </source>
</evidence>
<dbReference type="SUPFAM" id="SSF103473">
    <property type="entry name" value="MFS general substrate transporter"/>
    <property type="match status" value="1"/>
</dbReference>
<accession>A0A560GPY3</accession>
<dbReference type="GO" id="GO:0016020">
    <property type="term" value="C:membrane"/>
    <property type="evidence" value="ECO:0007669"/>
    <property type="project" value="UniProtKB-SubCell"/>
</dbReference>
<feature type="domain" description="Major facilitator superfamily (MFS) profile" evidence="6">
    <location>
        <begin position="11"/>
        <end position="395"/>
    </location>
</feature>
<feature type="transmembrane region" description="Helical" evidence="5">
    <location>
        <begin position="369"/>
        <end position="387"/>
    </location>
</feature>
<dbReference type="InterPro" id="IPR011701">
    <property type="entry name" value="MFS"/>
</dbReference>
<feature type="transmembrane region" description="Helical" evidence="5">
    <location>
        <begin position="13"/>
        <end position="33"/>
    </location>
</feature>
<dbReference type="Proteomes" id="UP000315751">
    <property type="component" value="Unassembled WGS sequence"/>
</dbReference>
<dbReference type="RefSeq" id="WP_145735810.1">
    <property type="nucleotide sequence ID" value="NZ_VITR01000019.1"/>
</dbReference>
<evidence type="ECO:0000259" key="6">
    <source>
        <dbReference type="PROSITE" id="PS50850"/>
    </source>
</evidence>
<dbReference type="InterPro" id="IPR036259">
    <property type="entry name" value="MFS_trans_sf"/>
</dbReference>
<feature type="transmembrane region" description="Helical" evidence="5">
    <location>
        <begin position="99"/>
        <end position="119"/>
    </location>
</feature>
<dbReference type="PANTHER" id="PTHR23514:SF13">
    <property type="entry name" value="INNER MEMBRANE PROTEIN YBJJ"/>
    <property type="match status" value="1"/>
</dbReference>
<dbReference type="OrthoDB" id="9810941at2"/>
<dbReference type="InterPro" id="IPR051788">
    <property type="entry name" value="MFS_Transporter"/>
</dbReference>
<reference evidence="7 8" key="1">
    <citation type="submission" date="2019-06" db="EMBL/GenBank/DDBJ databases">
        <title>Genomic Encyclopedia of Type Strains, Phase IV (KMG-V): Genome sequencing to study the core and pangenomes of soil and plant-associated prokaryotes.</title>
        <authorList>
            <person name="Whitman W."/>
        </authorList>
    </citation>
    <scope>NUCLEOTIDE SEQUENCE [LARGE SCALE GENOMIC DNA]</scope>
    <source>
        <strain evidence="7 8">BR 11622</strain>
    </source>
</reference>
<dbReference type="AlphaFoldDB" id="A0A560GPY3"/>
<evidence type="ECO:0000256" key="1">
    <source>
        <dbReference type="ARBA" id="ARBA00004141"/>
    </source>
</evidence>
<dbReference type="CDD" id="cd17393">
    <property type="entry name" value="MFS_MosC_like"/>
    <property type="match status" value="1"/>
</dbReference>